<feature type="compositionally biased region" description="Basic and acidic residues" evidence="7">
    <location>
        <begin position="332"/>
        <end position="365"/>
    </location>
</feature>
<evidence type="ECO:0000256" key="7">
    <source>
        <dbReference type="SAM" id="MobiDB-lite"/>
    </source>
</evidence>
<dbReference type="GO" id="GO:0003676">
    <property type="term" value="F:nucleic acid binding"/>
    <property type="evidence" value="ECO:0007669"/>
    <property type="project" value="InterPro"/>
</dbReference>
<evidence type="ECO:0000256" key="3">
    <source>
        <dbReference type="ARBA" id="ARBA00022722"/>
    </source>
</evidence>
<evidence type="ECO:0000256" key="4">
    <source>
        <dbReference type="ARBA" id="ARBA00022801"/>
    </source>
</evidence>
<feature type="domain" description="Exonuclease" evidence="8">
    <location>
        <begin position="1069"/>
        <end position="1214"/>
    </location>
</feature>
<dbReference type="InterPro" id="IPR031736">
    <property type="entry name" value="REXO1-like_dom"/>
</dbReference>
<feature type="region of interest" description="Disordered" evidence="7">
    <location>
        <begin position="283"/>
        <end position="376"/>
    </location>
</feature>
<feature type="non-terminal residue" evidence="9">
    <location>
        <position position="1"/>
    </location>
</feature>
<dbReference type="AlphaFoldDB" id="A0AAD9DTI1"/>
<feature type="region of interest" description="Disordered" evidence="7">
    <location>
        <begin position="85"/>
        <end position="119"/>
    </location>
</feature>
<dbReference type="Proteomes" id="UP001239994">
    <property type="component" value="Unassembled WGS sequence"/>
</dbReference>
<feature type="region of interest" description="Disordered" evidence="7">
    <location>
        <begin position="209"/>
        <end position="263"/>
    </location>
</feature>
<dbReference type="Pfam" id="PF15870">
    <property type="entry name" value="EloA-BP1"/>
    <property type="match status" value="1"/>
</dbReference>
<dbReference type="InterPro" id="IPR036397">
    <property type="entry name" value="RNaseH_sf"/>
</dbReference>
<dbReference type="InterPro" id="IPR034922">
    <property type="entry name" value="REX1-like_exo"/>
</dbReference>
<dbReference type="SMART" id="SM00479">
    <property type="entry name" value="EXOIII"/>
    <property type="match status" value="1"/>
</dbReference>
<dbReference type="CDD" id="cd06145">
    <property type="entry name" value="REX1_like"/>
    <property type="match status" value="1"/>
</dbReference>
<evidence type="ECO:0000259" key="8">
    <source>
        <dbReference type="SMART" id="SM00479"/>
    </source>
</evidence>
<name>A0AAD9DTI1_9TELE</name>
<keyword evidence="5" id="KW-0269">Exonuclease</keyword>
<feature type="compositionally biased region" description="Polar residues" evidence="7">
    <location>
        <begin position="284"/>
        <end position="299"/>
    </location>
</feature>
<dbReference type="GO" id="GO:0005634">
    <property type="term" value="C:nucleus"/>
    <property type="evidence" value="ECO:0007669"/>
    <property type="project" value="UniProtKB-SubCell"/>
</dbReference>
<evidence type="ECO:0000256" key="5">
    <source>
        <dbReference type="ARBA" id="ARBA00022839"/>
    </source>
</evidence>
<protein>
    <recommendedName>
        <fullName evidence="8">Exonuclease domain-containing protein</fullName>
    </recommendedName>
</protein>
<keyword evidence="3" id="KW-0540">Nuclease</keyword>
<evidence type="ECO:0000313" key="10">
    <source>
        <dbReference type="Proteomes" id="UP001239994"/>
    </source>
</evidence>
<comment type="subcellular location">
    <subcellularLocation>
        <location evidence="1">Nucleus</location>
    </subcellularLocation>
</comment>
<evidence type="ECO:0000313" key="9">
    <source>
        <dbReference type="EMBL" id="KAK1791177.1"/>
    </source>
</evidence>
<comment type="caution">
    <text evidence="9">The sequence shown here is derived from an EMBL/GenBank/DDBJ whole genome shotgun (WGS) entry which is preliminary data.</text>
</comment>
<dbReference type="InterPro" id="IPR013520">
    <property type="entry name" value="Ribonucl_H"/>
</dbReference>
<dbReference type="Gene3D" id="3.30.420.10">
    <property type="entry name" value="Ribonuclease H-like superfamily/Ribonuclease H"/>
    <property type="match status" value="1"/>
</dbReference>
<organism evidence="9 10">
    <name type="scientific">Electrophorus voltai</name>
    <dbReference type="NCBI Taxonomy" id="2609070"/>
    <lineage>
        <taxon>Eukaryota</taxon>
        <taxon>Metazoa</taxon>
        <taxon>Chordata</taxon>
        <taxon>Craniata</taxon>
        <taxon>Vertebrata</taxon>
        <taxon>Euteleostomi</taxon>
        <taxon>Actinopterygii</taxon>
        <taxon>Neopterygii</taxon>
        <taxon>Teleostei</taxon>
        <taxon>Ostariophysi</taxon>
        <taxon>Gymnotiformes</taxon>
        <taxon>Gymnotoidei</taxon>
        <taxon>Gymnotidae</taxon>
        <taxon>Electrophorus</taxon>
    </lineage>
</organism>
<dbReference type="SUPFAM" id="SSF53098">
    <property type="entry name" value="Ribonuclease H-like"/>
    <property type="match status" value="1"/>
</dbReference>
<comment type="similarity">
    <text evidence="2">Belongs to the REXO1/REXO3 family.</text>
</comment>
<dbReference type="InterPro" id="IPR012337">
    <property type="entry name" value="RNaseH-like_sf"/>
</dbReference>
<sequence>QMFPSARHFAGTDCPVLSRGRCERPYCLYKHSARGVPVTGAAGHDHIPETSPFQNQEVSNPCLLELERINKQIEAVRSEVEKERERLSRYQSEQGEGHGPGSQKDFKSRLTLSKDHNRNQMLYKKTTTSKYVVDRTRPKTDLEYDPCSNFSADLRSGSSVDKIRAAYKADTEHDQRDSEASESVCADSFQASSCILEDSDEGALVIDIPPFENGRRPTRSQKQRTTASDAMAVLGGGECEEGEKRASKKGANITRISGERSERDGADTGFLLLEKNVAIRPTKTDMNTSQLRASPQISKLINVPHQDSDSAKPKPSSVPPGDGRSLGIGPVENEKKQTASEEAESSRKLLHVDDSPVRNAPDKGTKQSPTALKGDEEKKLISKQLVTIRENILEPHENARSLIVDIGRSSEVSHLDKPVSEDMVNLDGFEERGQNIETVLDDLSMCLDHLRSESEGVACLQDVADLLDMPDCSKNNGDLFSPPAKTREQSVITSRTELCAQQNKLHSGFAHKAEILAPACSQETVVFQDCFPNMSPLSAMTKGLGPGPSSTAFAETRWSPHQNVLPRSSDQNVSVYVLGTDVISVPSTQSMELLGSVTSPVAVTSCGSYATGSVSPTPSPAVTEASNNEVVRIDSSSSEELHYSDFDLSETDPMEECYNIFMEANKDVPEVSKMSETDASLQSQPVQKKRVAHVAKFEVSKSKVQVPLREGGSQLPVPSRTQQCQKRAATLTSALKGCQSFIATSVPRRVLSPAVTHPNPAPNSCVSFLPVGATLRLGSDLHLIVPEGNCALPITLIPATVPVMRPLQPAQRPLPVQPANYTPAKAIPAKRKAKGRPEVGVKVPHDVRQRYVNLFVEEFLKTSATVQDAFEKALAEEKTVFDRSVNKLKYLSVAVNALKRLKNQNASPTTFSSEGSAQASRGHVALNTEALLGDGDARLYAQLKEHILTEALLRENNYPRQHPGEAGTAMQYGEAKKSTGDAFRRICCRCGTTFSVSQTGKHTRKEECNYHSGKVIENRVPGGVETRYSCCENAVGTPGCQVFKLHVHDTMGLQGFVGSLPQTRAGCPGVYAIATEMCYTTQGLELVRVTVVSSSLQVIYDSFVKPNSEVIDYNTRFSGVSEEEVKNSYSSLRDVQAVLLSFIGEDTILVGHGLENDLCALKLLHNTVLDTSVVFPHRLGRPHKRELHSLSAEILRRITRESGTFRIERDGFRVDLSEG</sequence>
<evidence type="ECO:0000256" key="6">
    <source>
        <dbReference type="ARBA" id="ARBA00023242"/>
    </source>
</evidence>
<dbReference type="GO" id="GO:0004527">
    <property type="term" value="F:exonuclease activity"/>
    <property type="evidence" value="ECO:0007669"/>
    <property type="project" value="UniProtKB-KW"/>
</dbReference>
<gene>
    <name evidence="9" type="ORF">P4O66_013138</name>
</gene>
<keyword evidence="10" id="KW-1185">Reference proteome</keyword>
<accession>A0AAD9DTI1</accession>
<evidence type="ECO:0000256" key="2">
    <source>
        <dbReference type="ARBA" id="ARBA00006357"/>
    </source>
</evidence>
<proteinExistence type="inferred from homology"/>
<dbReference type="PANTHER" id="PTHR12801:SF152">
    <property type="entry name" value="EXONUCLEASE DOMAIN-CONTAINING PROTEIN"/>
    <property type="match status" value="1"/>
</dbReference>
<dbReference type="PANTHER" id="PTHR12801">
    <property type="entry name" value="RNA EXONUCLEASE REXO1 / RECO3 FAMILY MEMBER-RELATED"/>
    <property type="match status" value="1"/>
</dbReference>
<reference evidence="9" key="1">
    <citation type="submission" date="2023-03" db="EMBL/GenBank/DDBJ databases">
        <title>Electrophorus voltai genome.</title>
        <authorList>
            <person name="Bian C."/>
        </authorList>
    </citation>
    <scope>NUCLEOTIDE SEQUENCE</scope>
    <source>
        <strain evidence="9">CB-2022</strain>
        <tissue evidence="9">Muscle</tissue>
    </source>
</reference>
<dbReference type="InterPro" id="IPR047021">
    <property type="entry name" value="REXO1/3/4-like"/>
</dbReference>
<dbReference type="EMBL" id="JAROKS010000020">
    <property type="protein sequence ID" value="KAK1791177.1"/>
    <property type="molecule type" value="Genomic_DNA"/>
</dbReference>
<feature type="compositionally biased region" description="Basic and acidic residues" evidence="7">
    <location>
        <begin position="104"/>
        <end position="118"/>
    </location>
</feature>
<keyword evidence="4" id="KW-0378">Hydrolase</keyword>
<keyword evidence="6" id="KW-0539">Nucleus</keyword>
<evidence type="ECO:0000256" key="1">
    <source>
        <dbReference type="ARBA" id="ARBA00004123"/>
    </source>
</evidence>